<evidence type="ECO:0000256" key="1">
    <source>
        <dbReference type="ARBA" id="ARBA00022612"/>
    </source>
</evidence>
<comment type="caution">
    <text evidence="5">The sequence shown here is derived from an EMBL/GenBank/DDBJ whole genome shotgun (WGS) entry which is preliminary data.</text>
</comment>
<feature type="transmembrane region" description="Helical" evidence="3">
    <location>
        <begin position="472"/>
        <end position="493"/>
    </location>
</feature>
<feature type="transmembrane region" description="Helical" evidence="3">
    <location>
        <begin position="499"/>
        <end position="520"/>
    </location>
</feature>
<evidence type="ECO:0000259" key="4">
    <source>
        <dbReference type="Pfam" id="PF10145"/>
    </source>
</evidence>
<dbReference type="PANTHER" id="PTHR37813">
    <property type="entry name" value="FELS-2 PROPHAGE PROTEIN"/>
    <property type="match status" value="1"/>
</dbReference>
<dbReference type="RefSeq" id="WP_220227610.1">
    <property type="nucleotide sequence ID" value="NZ_JAICBX010000001.1"/>
</dbReference>
<reference evidence="5" key="1">
    <citation type="submission" date="2021-08" db="EMBL/GenBank/DDBJ databases">
        <title>Hoeflea bacterium WL0058 sp. nov., isolated from the sediment.</title>
        <authorList>
            <person name="Wang L."/>
            <person name="Zhang D."/>
        </authorList>
    </citation>
    <scope>NUCLEOTIDE SEQUENCE</scope>
    <source>
        <strain evidence="5">WL0058</strain>
    </source>
</reference>
<keyword evidence="3" id="KW-0472">Membrane</keyword>
<dbReference type="Pfam" id="PF10145">
    <property type="entry name" value="PhageMin_Tail"/>
    <property type="match status" value="1"/>
</dbReference>
<evidence type="ECO:0000256" key="3">
    <source>
        <dbReference type="SAM" id="Phobius"/>
    </source>
</evidence>
<dbReference type="AlphaFoldDB" id="A0AAE2ZIS4"/>
<feature type="domain" description="Phage tail tape measure protein" evidence="4">
    <location>
        <begin position="107"/>
        <end position="294"/>
    </location>
</feature>
<dbReference type="Proteomes" id="UP001196509">
    <property type="component" value="Unassembled WGS sequence"/>
</dbReference>
<keyword evidence="1" id="KW-1188">Viral release from host cell</keyword>
<evidence type="ECO:0000313" key="6">
    <source>
        <dbReference type="Proteomes" id="UP001196509"/>
    </source>
</evidence>
<evidence type="ECO:0000256" key="2">
    <source>
        <dbReference type="SAM" id="MobiDB-lite"/>
    </source>
</evidence>
<sequence>MADNAKTARLIMQLVDHVSGPAKKITGTLGTLDKATRRIVGMGGLPGAISGAGRRLRSNTYTAAGIGAPLGLGAAAAAKSVYNFEKAGNAMQAFGLLTEQQRTSLEDYAQKLNKDFPFTNQQIIEAAQELFRAGLTYDQAMGSLRGTLELAMAGKLQNSEATDIATNVMTAMKLPMATFDQVTASMQRVNDALAYAATTSNTDVRLMGDTFRYVAPLAAIAGMSLEEVSAVAAELARNGIKGSEAGVALRSALVRMAKPTKPMLAAFERLNIDMADFVKYQEKIEARSIIGSLLAEGIDASHLSGEIQSILDDKTLAGAPTRMAAQLTDLIVQSFGDEALRSDIAEAMQNAVLVGAQKVDLLKLLGTLRDKNATITDITQIFDVRMGSRLAAILYSDMQSAVERTLRESPGVSQKMAGIMMGGIVGEWAAIVAATENMFIAIANSGVLSTVSKAFDALTAFLNKLAAVNPRLLEMGTYAAVGIAAIAPLGLIFSGLSGALGLVLSPLGIVVGGLGTLAAFKWEGVKAGLEGVGEGFKSAISPEVAEKLQGLIEKFEKLFNWAQTSPDVEAWRSWGEKIGKIFADIANAIEVVISAMQAVQNGAKWWGENMSLYGNFKKAGNALREAVDNRGSTSSEPVAPGAKRHRAAGGPMRAGFTYSINERGTEMITPGRNSYVTPNHKLGGGVTMNITQHITGSNADEIAKKLGVQLRSLLMDARQTSMEGGPVYG</sequence>
<feature type="region of interest" description="Disordered" evidence="2">
    <location>
        <begin position="630"/>
        <end position="649"/>
    </location>
</feature>
<keyword evidence="6" id="KW-1185">Reference proteome</keyword>
<dbReference type="PANTHER" id="PTHR37813:SF1">
    <property type="entry name" value="FELS-2 PROPHAGE PROTEIN"/>
    <property type="match status" value="1"/>
</dbReference>
<dbReference type="NCBIfam" id="TIGR01760">
    <property type="entry name" value="tape_meas_TP901"/>
    <property type="match status" value="1"/>
</dbReference>
<dbReference type="InterPro" id="IPR010090">
    <property type="entry name" value="Phage_tape_meas"/>
</dbReference>
<organism evidence="5 6">
    <name type="scientific">Flavimaribacter sediminis</name>
    <dbReference type="NCBI Taxonomy" id="2865987"/>
    <lineage>
        <taxon>Bacteria</taxon>
        <taxon>Pseudomonadati</taxon>
        <taxon>Pseudomonadota</taxon>
        <taxon>Alphaproteobacteria</taxon>
        <taxon>Hyphomicrobiales</taxon>
        <taxon>Rhizobiaceae</taxon>
        <taxon>Flavimaribacter</taxon>
    </lineage>
</organism>
<dbReference type="EMBL" id="JAICBX010000001">
    <property type="protein sequence ID" value="MBW8636971.1"/>
    <property type="molecule type" value="Genomic_DNA"/>
</dbReference>
<name>A0AAE2ZIS4_9HYPH</name>
<evidence type="ECO:0000313" key="5">
    <source>
        <dbReference type="EMBL" id="MBW8636971.1"/>
    </source>
</evidence>
<proteinExistence type="predicted"/>
<accession>A0AAE2ZIS4</accession>
<keyword evidence="3" id="KW-0812">Transmembrane</keyword>
<keyword evidence="3" id="KW-1133">Transmembrane helix</keyword>
<gene>
    <name evidence="5" type="ORF">K1W69_07205</name>
</gene>
<protein>
    <submittedName>
        <fullName evidence="5">Phage tail tape measure protein</fullName>
    </submittedName>
</protein>